<feature type="domain" description="HTH araC/xylS-type" evidence="4">
    <location>
        <begin position="192"/>
        <end position="302"/>
    </location>
</feature>
<dbReference type="Pfam" id="PF12833">
    <property type="entry name" value="HTH_18"/>
    <property type="match status" value="1"/>
</dbReference>
<dbReference type="AlphaFoldDB" id="A0A4Q7MCE3"/>
<dbReference type="InterPro" id="IPR009057">
    <property type="entry name" value="Homeodomain-like_sf"/>
</dbReference>
<dbReference type="RefSeq" id="WP_130544536.1">
    <property type="nucleotide sequence ID" value="NZ_CP042431.1"/>
</dbReference>
<dbReference type="Proteomes" id="UP000293874">
    <property type="component" value="Unassembled WGS sequence"/>
</dbReference>
<comment type="caution">
    <text evidence="5">The sequence shown here is derived from an EMBL/GenBank/DDBJ whole genome shotgun (WGS) entry which is preliminary data.</text>
</comment>
<evidence type="ECO:0000256" key="1">
    <source>
        <dbReference type="ARBA" id="ARBA00023015"/>
    </source>
</evidence>
<keyword evidence="2 5" id="KW-0238">DNA-binding</keyword>
<name>A0A4Q7MCE3_9BACT</name>
<keyword evidence="3" id="KW-0804">Transcription</keyword>
<dbReference type="InterPro" id="IPR037923">
    <property type="entry name" value="HTH-like"/>
</dbReference>
<dbReference type="SMART" id="SM00342">
    <property type="entry name" value="HTH_ARAC"/>
    <property type="match status" value="1"/>
</dbReference>
<keyword evidence="6" id="KW-1185">Reference proteome</keyword>
<dbReference type="InterPro" id="IPR020449">
    <property type="entry name" value="Tscrpt_reg_AraC-type_HTH"/>
</dbReference>
<reference evidence="5 6" key="1">
    <citation type="submission" date="2019-02" db="EMBL/GenBank/DDBJ databases">
        <title>Genomic Encyclopedia of Type Strains, Phase IV (KMG-IV): sequencing the most valuable type-strain genomes for metagenomic binning, comparative biology and taxonomic classification.</title>
        <authorList>
            <person name="Goeker M."/>
        </authorList>
    </citation>
    <scope>NUCLEOTIDE SEQUENCE [LARGE SCALE GENOMIC DNA]</scope>
    <source>
        <strain evidence="5 6">DSM 18116</strain>
    </source>
</reference>
<evidence type="ECO:0000256" key="3">
    <source>
        <dbReference type="ARBA" id="ARBA00023163"/>
    </source>
</evidence>
<accession>A0A4Q7MCE3</accession>
<dbReference type="EMBL" id="SGXA01000007">
    <property type="protein sequence ID" value="RZS63969.1"/>
    <property type="molecule type" value="Genomic_DNA"/>
</dbReference>
<proteinExistence type="predicted"/>
<evidence type="ECO:0000256" key="2">
    <source>
        <dbReference type="ARBA" id="ARBA00023125"/>
    </source>
</evidence>
<dbReference type="InterPro" id="IPR018060">
    <property type="entry name" value="HTH_AraC"/>
</dbReference>
<dbReference type="PANTHER" id="PTHR43280:SF32">
    <property type="entry name" value="TRANSCRIPTIONAL REGULATORY PROTEIN"/>
    <property type="match status" value="1"/>
</dbReference>
<dbReference type="GO" id="GO:0043565">
    <property type="term" value="F:sequence-specific DNA binding"/>
    <property type="evidence" value="ECO:0007669"/>
    <property type="project" value="InterPro"/>
</dbReference>
<gene>
    <name evidence="5" type="ORF">EV199_6069</name>
</gene>
<dbReference type="PROSITE" id="PS01124">
    <property type="entry name" value="HTH_ARAC_FAMILY_2"/>
    <property type="match status" value="1"/>
</dbReference>
<sequence>MAKSESIQEFHQRNNLAFTPAAWGSGPPRHALGQINVFRRQDLGCKAATPYNRRDYYKISLVIGQGVLHYADKSILIDKDALLFSNPNIPYSWEALSEKQCGFFTLFTQDFISRTDSLQDSTLFRIGSEPVMFVDETQKSFYHDIFTRMLAEIESEYVHKYDVLRNYVNLILHEAMKTQRGSITYSHPNAATRIAALFIELLERQFPIDTQDHVLCLKTASDYAKHMNIHANHLNRAVKEVTGKTTTEHIAERITKEAKALLMHTKWNVSEVAYSLGYEHPAYFTNFFKKQTGSSPNNFRAEQAVV</sequence>
<dbReference type="OrthoDB" id="629929at2"/>
<keyword evidence="1" id="KW-0805">Transcription regulation</keyword>
<evidence type="ECO:0000313" key="6">
    <source>
        <dbReference type="Proteomes" id="UP000293874"/>
    </source>
</evidence>
<organism evidence="5 6">
    <name type="scientific">Pseudobacter ginsenosidimutans</name>
    <dbReference type="NCBI Taxonomy" id="661488"/>
    <lineage>
        <taxon>Bacteria</taxon>
        <taxon>Pseudomonadati</taxon>
        <taxon>Bacteroidota</taxon>
        <taxon>Chitinophagia</taxon>
        <taxon>Chitinophagales</taxon>
        <taxon>Chitinophagaceae</taxon>
        <taxon>Pseudobacter</taxon>
    </lineage>
</organism>
<dbReference type="PRINTS" id="PR00032">
    <property type="entry name" value="HTHARAC"/>
</dbReference>
<protein>
    <submittedName>
        <fullName evidence="5">AraC-like DNA-binding protein</fullName>
    </submittedName>
</protein>
<dbReference type="GO" id="GO:0003700">
    <property type="term" value="F:DNA-binding transcription factor activity"/>
    <property type="evidence" value="ECO:0007669"/>
    <property type="project" value="InterPro"/>
</dbReference>
<dbReference type="Gene3D" id="1.10.10.60">
    <property type="entry name" value="Homeodomain-like"/>
    <property type="match status" value="1"/>
</dbReference>
<evidence type="ECO:0000313" key="5">
    <source>
        <dbReference type="EMBL" id="RZS63969.1"/>
    </source>
</evidence>
<evidence type="ECO:0000259" key="4">
    <source>
        <dbReference type="PROSITE" id="PS01124"/>
    </source>
</evidence>
<dbReference type="SUPFAM" id="SSF51215">
    <property type="entry name" value="Regulatory protein AraC"/>
    <property type="match status" value="1"/>
</dbReference>
<dbReference type="PANTHER" id="PTHR43280">
    <property type="entry name" value="ARAC-FAMILY TRANSCRIPTIONAL REGULATOR"/>
    <property type="match status" value="1"/>
</dbReference>
<dbReference type="SUPFAM" id="SSF46689">
    <property type="entry name" value="Homeodomain-like"/>
    <property type="match status" value="1"/>
</dbReference>